<evidence type="ECO:0000313" key="2">
    <source>
        <dbReference type="EMBL" id="UOQ43393.1"/>
    </source>
</evidence>
<dbReference type="EMBL" id="CP095073">
    <property type="protein sequence ID" value="UOQ43393.1"/>
    <property type="molecule type" value="Genomic_DNA"/>
</dbReference>
<evidence type="ECO:0008006" key="4">
    <source>
        <dbReference type="Google" id="ProtNLM"/>
    </source>
</evidence>
<keyword evidence="1" id="KW-0472">Membrane</keyword>
<evidence type="ECO:0000256" key="1">
    <source>
        <dbReference type="SAM" id="Phobius"/>
    </source>
</evidence>
<keyword evidence="3" id="KW-1185">Reference proteome</keyword>
<evidence type="ECO:0000313" key="3">
    <source>
        <dbReference type="Proteomes" id="UP000831787"/>
    </source>
</evidence>
<sequence length="218" mass="25531">MVKSYSYAITDYRGGSHIENRKIEWEKIELYIISLWLLFLLIFIVTIDIPLYFKKDWKFIGIVELLKMNILPVSSLFLLILGIIFASRFKYKLSGSNRTPFKIHKIQNINYEHLTFLSTYIVPLIAFDLSKIKYVIVLIILLVTIGGIYIKTDLFYANPSLALLGYRIYKVDGIFYRGGESNTREDLVIISREKLKRGMKVSYKEINDNIYYVRVENG</sequence>
<dbReference type="RefSeq" id="WP_244708752.1">
    <property type="nucleotide sequence ID" value="NZ_CP095073.1"/>
</dbReference>
<gene>
    <name evidence="2" type="ORF">MUN89_15905</name>
</gene>
<organism evidence="2 3">
    <name type="scientific">Halobacillus salinarum</name>
    <dbReference type="NCBI Taxonomy" id="2932257"/>
    <lineage>
        <taxon>Bacteria</taxon>
        <taxon>Bacillati</taxon>
        <taxon>Bacillota</taxon>
        <taxon>Bacilli</taxon>
        <taxon>Bacillales</taxon>
        <taxon>Bacillaceae</taxon>
        <taxon>Halobacillus</taxon>
    </lineage>
</organism>
<feature type="transmembrane region" description="Helical" evidence="1">
    <location>
        <begin position="108"/>
        <end position="126"/>
    </location>
</feature>
<keyword evidence="1" id="KW-1133">Transmembrane helix</keyword>
<accession>A0ABY4EH56</accession>
<dbReference type="InterPro" id="IPR048118">
    <property type="entry name" value="KwaA"/>
</dbReference>
<feature type="transmembrane region" description="Helical" evidence="1">
    <location>
        <begin position="30"/>
        <end position="53"/>
    </location>
</feature>
<name>A0ABY4EH56_9BACI</name>
<feature type="transmembrane region" description="Helical" evidence="1">
    <location>
        <begin position="132"/>
        <end position="150"/>
    </location>
</feature>
<dbReference type="Proteomes" id="UP000831787">
    <property type="component" value="Chromosome"/>
</dbReference>
<dbReference type="NCBIfam" id="NF041622">
    <property type="entry name" value="KwaA"/>
    <property type="match status" value="1"/>
</dbReference>
<reference evidence="2 3" key="1">
    <citation type="submission" date="2022-04" db="EMBL/GenBank/DDBJ databases">
        <title>Halobacillus sp. isolated from saltern.</title>
        <authorList>
            <person name="Won M."/>
            <person name="Lee C.-M."/>
            <person name="Woen H.-Y."/>
            <person name="Kwon S.-W."/>
        </authorList>
    </citation>
    <scope>NUCLEOTIDE SEQUENCE [LARGE SCALE GENOMIC DNA]</scope>
    <source>
        <strain evidence="2 3">SSBR10-3</strain>
    </source>
</reference>
<feature type="transmembrane region" description="Helical" evidence="1">
    <location>
        <begin position="65"/>
        <end position="87"/>
    </location>
</feature>
<protein>
    <recommendedName>
        <fullName evidence="4">DUF5673 domain-containing protein</fullName>
    </recommendedName>
</protein>
<proteinExistence type="predicted"/>
<keyword evidence="1" id="KW-0812">Transmembrane</keyword>